<sequence length="123" mass="14206">MFDLGHVALMLLGGVIVAWLWRGLGARDRALTMVRQHCQRSDLQLLDESIVLNRLRLGRNQRSRIGLIRRYGFEFTVTGERRYPGWIELHGQRFLRIELAPHPFPSPPGDAPVEPPSNVHYLR</sequence>
<protein>
    <recommendedName>
        <fullName evidence="4">DUF3301 domain-containing protein</fullName>
    </recommendedName>
</protein>
<dbReference type="EMBL" id="LT629736">
    <property type="protein sequence ID" value="SDT11797.1"/>
    <property type="molecule type" value="Genomic_DNA"/>
</dbReference>
<gene>
    <name evidence="2" type="ORF">SAMN05216421_2938</name>
</gene>
<dbReference type="Pfam" id="PF11743">
    <property type="entry name" value="DUF3301"/>
    <property type="match status" value="1"/>
</dbReference>
<organism evidence="2 3">
    <name type="scientific">Halopseudomonas xinjiangensis</name>
    <dbReference type="NCBI Taxonomy" id="487184"/>
    <lineage>
        <taxon>Bacteria</taxon>
        <taxon>Pseudomonadati</taxon>
        <taxon>Pseudomonadota</taxon>
        <taxon>Gammaproteobacteria</taxon>
        <taxon>Pseudomonadales</taxon>
        <taxon>Pseudomonadaceae</taxon>
        <taxon>Halopseudomonas</taxon>
    </lineage>
</organism>
<dbReference type="OrthoDB" id="5959530at2"/>
<accession>A0A1H1XRD9</accession>
<evidence type="ECO:0000313" key="2">
    <source>
        <dbReference type="EMBL" id="SDT11797.1"/>
    </source>
</evidence>
<keyword evidence="1" id="KW-1133">Transmembrane helix</keyword>
<reference evidence="3" key="1">
    <citation type="submission" date="2016-10" db="EMBL/GenBank/DDBJ databases">
        <authorList>
            <person name="Varghese N."/>
            <person name="Submissions S."/>
        </authorList>
    </citation>
    <scope>NUCLEOTIDE SEQUENCE [LARGE SCALE GENOMIC DNA]</scope>
    <source>
        <strain evidence="3">NRRL B-51270</strain>
    </source>
</reference>
<evidence type="ECO:0008006" key="4">
    <source>
        <dbReference type="Google" id="ProtNLM"/>
    </source>
</evidence>
<dbReference type="STRING" id="487184.SAMN05216421_2938"/>
<name>A0A1H1XRD9_9GAMM</name>
<keyword evidence="1" id="KW-0812">Transmembrane</keyword>
<dbReference type="Proteomes" id="UP000243207">
    <property type="component" value="Chromosome I"/>
</dbReference>
<keyword evidence="1" id="KW-0472">Membrane</keyword>
<evidence type="ECO:0000313" key="3">
    <source>
        <dbReference type="Proteomes" id="UP000243207"/>
    </source>
</evidence>
<dbReference type="InterPro" id="IPR021732">
    <property type="entry name" value="DUF3301"/>
</dbReference>
<dbReference type="RefSeq" id="WP_157718186.1">
    <property type="nucleotide sequence ID" value="NZ_LT629736.1"/>
</dbReference>
<proteinExistence type="predicted"/>
<feature type="transmembrane region" description="Helical" evidence="1">
    <location>
        <begin position="6"/>
        <end position="25"/>
    </location>
</feature>
<evidence type="ECO:0000256" key="1">
    <source>
        <dbReference type="SAM" id="Phobius"/>
    </source>
</evidence>
<keyword evidence="3" id="KW-1185">Reference proteome</keyword>
<dbReference type="AlphaFoldDB" id="A0A1H1XRD9"/>